<accession>A0ABQ0E3S2</accession>
<evidence type="ECO:0000256" key="2">
    <source>
        <dbReference type="SAM" id="Phobius"/>
    </source>
</evidence>
<dbReference type="GO" id="GO:0016740">
    <property type="term" value="F:transferase activity"/>
    <property type="evidence" value="ECO:0007669"/>
    <property type="project" value="UniProtKB-KW"/>
</dbReference>
<evidence type="ECO:0000313" key="4">
    <source>
        <dbReference type="EMBL" id="GAB1252311.1"/>
    </source>
</evidence>
<keyword evidence="4" id="KW-0808">Transferase</keyword>
<protein>
    <submittedName>
        <fullName evidence="4">Sugar transferase</fullName>
    </submittedName>
</protein>
<keyword evidence="2" id="KW-1133">Transmembrane helix</keyword>
<feature type="transmembrane region" description="Helical" evidence="2">
    <location>
        <begin position="12"/>
        <end position="30"/>
    </location>
</feature>
<dbReference type="RefSeq" id="WP_411916068.1">
    <property type="nucleotide sequence ID" value="NZ_BAAFSF010000004.1"/>
</dbReference>
<keyword evidence="5" id="KW-1185">Reference proteome</keyword>
<comment type="similarity">
    <text evidence="1">Belongs to the bacterial sugar transferase family.</text>
</comment>
<comment type="caution">
    <text evidence="4">The sequence shown here is derived from an EMBL/GenBank/DDBJ whole genome shotgun (WGS) entry which is preliminary data.</text>
</comment>
<dbReference type="EMBL" id="BAAFSF010000004">
    <property type="protein sequence ID" value="GAB1252311.1"/>
    <property type="molecule type" value="Genomic_DNA"/>
</dbReference>
<gene>
    <name evidence="4" type="ORF">Tsumi_14170</name>
</gene>
<dbReference type="PANTHER" id="PTHR30576:SF20">
    <property type="entry name" value="QUINOVOSAMINEPHOSPHOTRANSFERAE-RELATED"/>
    <property type="match status" value="1"/>
</dbReference>
<dbReference type="PANTHER" id="PTHR30576">
    <property type="entry name" value="COLANIC BIOSYNTHESIS UDP-GLUCOSE LIPID CARRIER TRANSFERASE"/>
    <property type="match status" value="1"/>
</dbReference>
<evidence type="ECO:0000259" key="3">
    <source>
        <dbReference type="Pfam" id="PF02397"/>
    </source>
</evidence>
<dbReference type="Proteomes" id="UP001628220">
    <property type="component" value="Unassembled WGS sequence"/>
</dbReference>
<dbReference type="Pfam" id="PF02397">
    <property type="entry name" value="Bac_transf"/>
    <property type="match status" value="1"/>
</dbReference>
<organism evidence="4 5">
    <name type="scientific">Porphyromonas miyakawae</name>
    <dbReference type="NCBI Taxonomy" id="3137470"/>
    <lineage>
        <taxon>Bacteria</taxon>
        <taxon>Pseudomonadati</taxon>
        <taxon>Bacteroidota</taxon>
        <taxon>Bacteroidia</taxon>
        <taxon>Bacteroidales</taxon>
        <taxon>Porphyromonadaceae</taxon>
        <taxon>Porphyromonas</taxon>
    </lineage>
</organism>
<keyword evidence="2" id="KW-0472">Membrane</keyword>
<evidence type="ECO:0000313" key="5">
    <source>
        <dbReference type="Proteomes" id="UP001628220"/>
    </source>
</evidence>
<reference evidence="4 5" key="1">
    <citation type="journal article" date="2025" name="Int. J. Syst. Evol. Microbiol.">
        <title>Desulfovibrio falkowii sp. nov., Porphyromonas miyakawae sp. nov., Mediterraneibacter flintii sp. nov. and Owariibacterium komagatae gen. nov., sp. nov., isolated from human faeces.</title>
        <authorList>
            <person name="Hamaguchi T."/>
            <person name="Ohara M."/>
            <person name="Hisatomi A."/>
            <person name="Sekiguchi K."/>
            <person name="Takeda J.I."/>
            <person name="Ueyama J."/>
            <person name="Ito M."/>
            <person name="Nishiwaki H."/>
            <person name="Ogi T."/>
            <person name="Hirayama M."/>
            <person name="Ohkuma M."/>
            <person name="Sakamoto M."/>
            <person name="Ohno K."/>
        </authorList>
    </citation>
    <scope>NUCLEOTIDE SEQUENCE [LARGE SCALE GENOMIC DNA]</scope>
    <source>
        <strain evidence="4 5">13CB11C</strain>
    </source>
</reference>
<proteinExistence type="inferred from homology"/>
<feature type="domain" description="Bacterial sugar transferase" evidence="3">
    <location>
        <begin position="2"/>
        <end position="192"/>
    </location>
</feature>
<dbReference type="InterPro" id="IPR003362">
    <property type="entry name" value="Bact_transf"/>
</dbReference>
<name>A0ABQ0E3S2_9PORP</name>
<evidence type="ECO:0000256" key="1">
    <source>
        <dbReference type="ARBA" id="ARBA00006464"/>
    </source>
</evidence>
<keyword evidence="2" id="KW-0812">Transmembrane</keyword>
<sequence>MKRVFDIVTSSMGLIILSPLLLVCIILICLDSKGGAIFKQKRVGRYNKDFVLYKFRSMWSQTWTKGQLITVGEEDPRITRIGRFIRHYKIDELPQLYNVLRGDMSFVGPRPLVRQQVELYPDLYEPILTVRPGITGIASIYFRNENAILGMVDDPERYFKEVIMPKKIALNMEYVQHHTFWGDMRLIYQTIFSRKSSQAPLPNEENMPDGIHLK</sequence>